<dbReference type="AlphaFoldDB" id="A0A0B0NHJ3"/>
<evidence type="ECO:0000313" key="1">
    <source>
        <dbReference type="EMBL" id="KHG12132.1"/>
    </source>
</evidence>
<name>A0A0B0NHJ3_GOSAR</name>
<sequence>MPRALSRYWIRVRGVIFIGIRTTV</sequence>
<protein>
    <submittedName>
        <fullName evidence="1">Uncharacterized protein</fullName>
    </submittedName>
</protein>
<gene>
    <name evidence="1" type="ORF">F383_20085</name>
</gene>
<accession>A0A0B0NHJ3</accession>
<dbReference type="Proteomes" id="UP000032142">
    <property type="component" value="Unassembled WGS sequence"/>
</dbReference>
<organism evidence="1 2">
    <name type="scientific">Gossypium arboreum</name>
    <name type="common">Tree cotton</name>
    <name type="synonym">Gossypium nanking</name>
    <dbReference type="NCBI Taxonomy" id="29729"/>
    <lineage>
        <taxon>Eukaryota</taxon>
        <taxon>Viridiplantae</taxon>
        <taxon>Streptophyta</taxon>
        <taxon>Embryophyta</taxon>
        <taxon>Tracheophyta</taxon>
        <taxon>Spermatophyta</taxon>
        <taxon>Magnoliopsida</taxon>
        <taxon>eudicotyledons</taxon>
        <taxon>Gunneridae</taxon>
        <taxon>Pentapetalae</taxon>
        <taxon>rosids</taxon>
        <taxon>malvids</taxon>
        <taxon>Malvales</taxon>
        <taxon>Malvaceae</taxon>
        <taxon>Malvoideae</taxon>
        <taxon>Gossypium</taxon>
    </lineage>
</organism>
<keyword evidence="2" id="KW-1185">Reference proteome</keyword>
<reference evidence="2" key="1">
    <citation type="submission" date="2014-09" db="EMBL/GenBank/DDBJ databases">
        <authorList>
            <person name="Mudge J."/>
            <person name="Ramaraj T."/>
            <person name="Lindquist I.E."/>
            <person name="Bharti A.K."/>
            <person name="Sundararajan A."/>
            <person name="Cameron C.T."/>
            <person name="Woodward J.E."/>
            <person name="May G.D."/>
            <person name="Brubaker C."/>
            <person name="Broadhvest J."/>
            <person name="Wilkins T.A."/>
        </authorList>
    </citation>
    <scope>NUCLEOTIDE SEQUENCE</scope>
    <source>
        <strain evidence="2">cv. AKA8401</strain>
    </source>
</reference>
<evidence type="ECO:0000313" key="2">
    <source>
        <dbReference type="Proteomes" id="UP000032142"/>
    </source>
</evidence>
<dbReference type="EMBL" id="KN397105">
    <property type="protein sequence ID" value="KHG12132.1"/>
    <property type="molecule type" value="Genomic_DNA"/>
</dbReference>
<proteinExistence type="predicted"/>